<keyword evidence="2" id="KW-1133">Transmembrane helix</keyword>
<dbReference type="Pfam" id="PF09777">
    <property type="entry name" value="OSTMP1"/>
    <property type="match status" value="1"/>
</dbReference>
<accession>A0A6B2EC58</accession>
<feature type="compositionally biased region" description="Polar residues" evidence="1">
    <location>
        <begin position="249"/>
        <end position="262"/>
    </location>
</feature>
<feature type="compositionally biased region" description="Polar residues" evidence="1">
    <location>
        <begin position="270"/>
        <end position="279"/>
    </location>
</feature>
<dbReference type="PANTHER" id="PTHR15644">
    <property type="entry name" value="OSTEOPETROSIS ASSOCIATED TRANSMEMBRANE PROTEIN 1"/>
    <property type="match status" value="1"/>
</dbReference>
<feature type="region of interest" description="Disordered" evidence="1">
    <location>
        <begin position="249"/>
        <end position="310"/>
    </location>
</feature>
<feature type="chain" id="PRO_5025551773" evidence="3">
    <location>
        <begin position="23"/>
        <end position="310"/>
    </location>
</feature>
<keyword evidence="2" id="KW-0812">Transmembrane</keyword>
<reference evidence="4" key="1">
    <citation type="submission" date="2019-10" db="EMBL/GenBank/DDBJ databases">
        <title>Short sand fly seasons in Tbilisi, Georgia, hinder development of host immunity to saliva of the visceral leishmaniasis vector Phlebotomus kandelakii.</title>
        <authorList>
            <person name="Oliveira F."/>
            <person name="Giorgobiani E."/>
            <person name="Guimaraes-Costa A.B."/>
            <person name="Abdeladhim M."/>
            <person name="Oristian J."/>
            <person name="Tskhvaradze L."/>
            <person name="Tsertsvadze N."/>
            <person name="Zakalashvili M."/>
            <person name="Valenzuela J.G."/>
            <person name="Kamhawi S."/>
        </authorList>
    </citation>
    <scope>NUCLEOTIDE SEQUENCE</scope>
    <source>
        <strain evidence="4">Wild-capture in Tbilisi</strain>
        <tissue evidence="4">Salivary glands</tissue>
    </source>
</reference>
<dbReference type="AlphaFoldDB" id="A0A6B2EC58"/>
<feature type="transmembrane region" description="Helical" evidence="2">
    <location>
        <begin position="208"/>
        <end position="231"/>
    </location>
</feature>
<dbReference type="PANTHER" id="PTHR15644:SF2">
    <property type="entry name" value="OSTEOPETROSIS-ASSOCIATED TRANSMEMBRANE PROTEIN 1"/>
    <property type="match status" value="1"/>
</dbReference>
<name>A0A6B2EC58_9DIPT</name>
<evidence type="ECO:0000256" key="2">
    <source>
        <dbReference type="SAM" id="Phobius"/>
    </source>
</evidence>
<sequence>MKKDCLAGILVVFLMISVDLSCCKVSGSHSCHTILDSFQDSCQKFTTHLVKYAVPVTYCQQAIKDYLTFEESYKNLTTAVDSQNVTCRDVYLNVDRLGVVETMYNQLHRMWVVGFCDDCYSNVSSAILSNTTRDFLFYWQSINECINGNSDPCLMCVGHYQKLNDFYDAIKREKDDQVCFDLQDAMNRTRILWSVKLNCCRDRNSSMLSFYIISAVVGVLPVLFYLVIFLWTRHQDRFDLLSDEQNTTASDQAESASVQNVSHGHEENQPGPSGMNSSAPVELPGGSGDVKKRQILDESDDDSILDSRKK</sequence>
<proteinExistence type="predicted"/>
<protein>
    <submittedName>
        <fullName evidence="4">Putative conserved secreted protein</fullName>
    </submittedName>
</protein>
<evidence type="ECO:0000256" key="3">
    <source>
        <dbReference type="SAM" id="SignalP"/>
    </source>
</evidence>
<dbReference type="EMBL" id="GIFK01002150">
    <property type="protein sequence ID" value="NBJ59853.1"/>
    <property type="molecule type" value="Transcribed_RNA"/>
</dbReference>
<keyword evidence="2" id="KW-0472">Membrane</keyword>
<evidence type="ECO:0000313" key="4">
    <source>
        <dbReference type="EMBL" id="NBJ59853.1"/>
    </source>
</evidence>
<dbReference type="InterPro" id="IPR019172">
    <property type="entry name" value="Osteopetrosis-assoc_TM_1"/>
</dbReference>
<keyword evidence="3" id="KW-0732">Signal</keyword>
<evidence type="ECO:0000256" key="1">
    <source>
        <dbReference type="SAM" id="MobiDB-lite"/>
    </source>
</evidence>
<feature type="signal peptide" evidence="3">
    <location>
        <begin position="1"/>
        <end position="22"/>
    </location>
</feature>
<dbReference type="GO" id="GO:0005829">
    <property type="term" value="C:cytosol"/>
    <property type="evidence" value="ECO:0007669"/>
    <property type="project" value="TreeGrafter"/>
</dbReference>
<organism evidence="4">
    <name type="scientific">Phlebotomus kandelakii</name>
    <dbReference type="NCBI Taxonomy" id="1109342"/>
    <lineage>
        <taxon>Eukaryota</taxon>
        <taxon>Metazoa</taxon>
        <taxon>Ecdysozoa</taxon>
        <taxon>Arthropoda</taxon>
        <taxon>Hexapoda</taxon>
        <taxon>Insecta</taxon>
        <taxon>Pterygota</taxon>
        <taxon>Neoptera</taxon>
        <taxon>Endopterygota</taxon>
        <taxon>Diptera</taxon>
        <taxon>Nematocera</taxon>
        <taxon>Psychodoidea</taxon>
        <taxon>Psychodidae</taxon>
        <taxon>Phlebotomus</taxon>
        <taxon>Larroussius</taxon>
    </lineage>
</organism>